<organism evidence="4">
    <name type="scientific">Vibrio vulnificus</name>
    <dbReference type="NCBI Taxonomy" id="672"/>
    <lineage>
        <taxon>Bacteria</taxon>
        <taxon>Pseudomonadati</taxon>
        <taxon>Pseudomonadota</taxon>
        <taxon>Gammaproteobacteria</taxon>
        <taxon>Vibrionales</taxon>
        <taxon>Vibrionaceae</taxon>
        <taxon>Vibrio</taxon>
    </lineage>
</organism>
<dbReference type="PANTHER" id="PTHR30290">
    <property type="entry name" value="PERIPLASMIC BINDING COMPONENT OF ABC TRANSPORTER"/>
    <property type="match status" value="1"/>
</dbReference>
<dbReference type="AlphaFoldDB" id="A0A8H9N0I2"/>
<dbReference type="Proteomes" id="UP000863257">
    <property type="component" value="Unassembled WGS sequence"/>
</dbReference>
<protein>
    <submittedName>
        <fullName evidence="4">ABC transporter substrate-binding protein</fullName>
    </submittedName>
</protein>
<accession>A0A8H9N0I2</accession>
<dbReference type="Pfam" id="PF00496">
    <property type="entry name" value="SBP_bac_5"/>
    <property type="match status" value="1"/>
</dbReference>
<dbReference type="PANTHER" id="PTHR30290:SF72">
    <property type="entry name" value="HTH-TYPE TRANSCRIPTIONAL REGULATOR SGRR"/>
    <property type="match status" value="1"/>
</dbReference>
<evidence type="ECO:0000259" key="2">
    <source>
        <dbReference type="Pfam" id="PF00496"/>
    </source>
</evidence>
<comment type="caution">
    <text evidence="4">The sequence shown here is derived from an EMBL/GenBank/DDBJ whole genome shotgun (WGS) entry which is preliminary data.</text>
</comment>
<feature type="domain" description="Solute-binding protein family 5" evidence="2">
    <location>
        <begin position="165"/>
        <end position="312"/>
    </location>
</feature>
<dbReference type="GO" id="GO:0015833">
    <property type="term" value="P:peptide transport"/>
    <property type="evidence" value="ECO:0007669"/>
    <property type="project" value="TreeGrafter"/>
</dbReference>
<gene>
    <name evidence="4" type="ORF">I7730_12305</name>
</gene>
<evidence type="ECO:0000256" key="1">
    <source>
        <dbReference type="ARBA" id="ARBA00023125"/>
    </source>
</evidence>
<dbReference type="InterPro" id="IPR000914">
    <property type="entry name" value="SBP_5_dom"/>
</dbReference>
<dbReference type="EMBL" id="DACRBY010000014">
    <property type="protein sequence ID" value="HAS8540569.1"/>
    <property type="molecule type" value="Genomic_DNA"/>
</dbReference>
<sequence length="563" mass="65129">MSEINLRRFHQLLSRYELYTCHSVNIDDLEKTLSTSRRNTSIVMKNLSESGWIEWQPSVGRSRTSQLKVVSSFDEALCDVIAEELKHGRFALITRLLEVYGQATIRALTQATERQNQANEENNQLLVTQYPWVDTLDPLCTMRLAELQVIKSVYDTLFKQDEYGELKPSLAHAWHIEGRKLHIWLRPDIVRHDGKILSAQHVAWSLERLSHSQGPVLHLYEEMEQVLVKSATQIEISLRHANQLFPYLLAMPHSAIVSPDSVKCDQSHCYFVGTGPFRIERWNRDRLILMRHNEYFAEKALLHKVTLSHAEESLFNTMSFNNEEGDKEVTQISAFSYLTYHRRQQSGISSDAWQQLYHFLERAKVHFDRQNAVDGVDFQLSAHQSRLQKEAFIAPPSLSGKLVLAEPKWTIPYLADIAAWLHDTIRSTGLELDVVELTEISRPESVRDIADVLFIEEVIEAPLEYGLYEWLLIASGLRFALNEKRWQSHKAEIALAVEQSEPLPSLQTIERALYQSHRCLPLFVGREEITKAQQVQGIQVRKTGYSDFYKLWIVENKQDELLK</sequence>
<keyword evidence="1" id="KW-0238">DNA-binding</keyword>
<dbReference type="GO" id="GO:1904680">
    <property type="term" value="F:peptide transmembrane transporter activity"/>
    <property type="evidence" value="ECO:0007669"/>
    <property type="project" value="TreeGrafter"/>
</dbReference>
<dbReference type="GO" id="GO:0003677">
    <property type="term" value="F:DNA binding"/>
    <property type="evidence" value="ECO:0007669"/>
    <property type="project" value="UniProtKB-KW"/>
</dbReference>
<dbReference type="Pfam" id="PF12793">
    <property type="entry name" value="SgrR_N"/>
    <property type="match status" value="1"/>
</dbReference>
<feature type="domain" description="Transcriptional regulator SgrR N-terminal HTH" evidence="3">
    <location>
        <begin position="8"/>
        <end position="115"/>
    </location>
</feature>
<dbReference type="InterPro" id="IPR025370">
    <property type="entry name" value="SgrR_HTH_N"/>
</dbReference>
<reference evidence="4" key="1">
    <citation type="journal article" date="2018" name="Genome Biol.">
        <title>SKESA: strategic k-mer extension for scrupulous assemblies.</title>
        <authorList>
            <person name="Souvorov A."/>
            <person name="Agarwala R."/>
            <person name="Lipman D.J."/>
        </authorList>
    </citation>
    <scope>NUCLEOTIDE SEQUENCE</scope>
    <source>
        <strain evidence="4">BCW_3452</strain>
    </source>
</reference>
<dbReference type="Gene3D" id="3.40.190.10">
    <property type="entry name" value="Periplasmic binding protein-like II"/>
    <property type="match status" value="1"/>
</dbReference>
<dbReference type="SUPFAM" id="SSF53850">
    <property type="entry name" value="Periplasmic binding protein-like II"/>
    <property type="match status" value="1"/>
</dbReference>
<proteinExistence type="predicted"/>
<evidence type="ECO:0000313" key="4">
    <source>
        <dbReference type="EMBL" id="HAS8540569.1"/>
    </source>
</evidence>
<dbReference type="InterPro" id="IPR039424">
    <property type="entry name" value="SBP_5"/>
</dbReference>
<name>A0A8H9N0I2_VIBVL</name>
<evidence type="ECO:0000259" key="3">
    <source>
        <dbReference type="Pfam" id="PF12793"/>
    </source>
</evidence>
<reference evidence="4" key="2">
    <citation type="submission" date="2019-01" db="EMBL/GenBank/DDBJ databases">
        <authorList>
            <consortium name="NCBI Pathogen Detection Project"/>
        </authorList>
    </citation>
    <scope>NUCLEOTIDE SEQUENCE</scope>
    <source>
        <strain evidence="4">BCW_3452</strain>
    </source>
</reference>